<organism evidence="1 2">
    <name type="scientific">Zasmidium cellare</name>
    <name type="common">Wine cellar mold</name>
    <name type="synonym">Racodium cellare</name>
    <dbReference type="NCBI Taxonomy" id="395010"/>
    <lineage>
        <taxon>Eukaryota</taxon>
        <taxon>Fungi</taxon>
        <taxon>Dikarya</taxon>
        <taxon>Ascomycota</taxon>
        <taxon>Pezizomycotina</taxon>
        <taxon>Dothideomycetes</taxon>
        <taxon>Dothideomycetidae</taxon>
        <taxon>Mycosphaerellales</taxon>
        <taxon>Mycosphaerellaceae</taxon>
        <taxon>Zasmidium</taxon>
    </lineage>
</organism>
<evidence type="ECO:0000313" key="1">
    <source>
        <dbReference type="EMBL" id="KAK4500683.1"/>
    </source>
</evidence>
<name>A0ABR0EHS2_ZASCE</name>
<accession>A0ABR0EHS2</accession>
<gene>
    <name evidence="1" type="ORF">PRZ48_008872</name>
</gene>
<comment type="caution">
    <text evidence="1">The sequence shown here is derived from an EMBL/GenBank/DDBJ whole genome shotgun (WGS) entry which is preliminary data.</text>
</comment>
<dbReference type="Proteomes" id="UP001305779">
    <property type="component" value="Unassembled WGS sequence"/>
</dbReference>
<proteinExistence type="predicted"/>
<reference evidence="1 2" key="1">
    <citation type="journal article" date="2023" name="G3 (Bethesda)">
        <title>A chromosome-level genome assembly of Zasmidium syzygii isolated from banana leaves.</title>
        <authorList>
            <person name="van Westerhoven A.C."/>
            <person name="Mehrabi R."/>
            <person name="Talebi R."/>
            <person name="Steentjes M.B.F."/>
            <person name="Corcolon B."/>
            <person name="Chong P.A."/>
            <person name="Kema G.H.J."/>
            <person name="Seidl M.F."/>
        </authorList>
    </citation>
    <scope>NUCLEOTIDE SEQUENCE [LARGE SCALE GENOMIC DNA]</scope>
    <source>
        <strain evidence="1 2">P124</strain>
    </source>
</reference>
<protein>
    <submittedName>
        <fullName evidence="1">Uncharacterized protein</fullName>
    </submittedName>
</protein>
<dbReference type="EMBL" id="JAXOVC010000006">
    <property type="protein sequence ID" value="KAK4500683.1"/>
    <property type="molecule type" value="Genomic_DNA"/>
</dbReference>
<evidence type="ECO:0000313" key="2">
    <source>
        <dbReference type="Proteomes" id="UP001305779"/>
    </source>
</evidence>
<sequence>MPASKTSPKLNVYLNDGNLITFIDRVDRRKAVFMSRTIREQLDNGPSLKTLINYINTYDTYGDWASQAFTTKHAKSEDLQTLLRVYRGLYVFQIKKAMAGSVFRQELLDRLHATPVSVKEFSAVYELTAFDGAIFTAMLHAFADFRIGGEEVKDAEAIEKYVYDIGFGKKLQGIEYFVKGQIEEAAEASKANEEEPAPAVQPVPVWVKPRKV</sequence>
<keyword evidence="2" id="KW-1185">Reference proteome</keyword>